<dbReference type="AlphaFoldDB" id="A0A7J5B3X3"/>
<reference evidence="2 3" key="1">
    <citation type="submission" date="2019-09" db="EMBL/GenBank/DDBJ databases">
        <title>Phylogeny of genus Pseudoclavibacter and closely related genus.</title>
        <authorList>
            <person name="Li Y."/>
        </authorList>
    </citation>
    <scope>NUCLEOTIDE SEQUENCE [LARGE SCALE GENOMIC DNA]</scope>
    <source>
        <strain evidence="2 3">THG-MD12</strain>
    </source>
</reference>
<evidence type="ECO:0000313" key="3">
    <source>
        <dbReference type="Proteomes" id="UP000490386"/>
    </source>
</evidence>
<keyword evidence="1" id="KW-0472">Membrane</keyword>
<dbReference type="RefSeq" id="WP_151421902.1">
    <property type="nucleotide sequence ID" value="NZ_CANKVH010000004.1"/>
</dbReference>
<organism evidence="2 3">
    <name type="scientific">Pseudoclavibacter terrae</name>
    <dbReference type="NCBI Taxonomy" id="1530195"/>
    <lineage>
        <taxon>Bacteria</taxon>
        <taxon>Bacillati</taxon>
        <taxon>Actinomycetota</taxon>
        <taxon>Actinomycetes</taxon>
        <taxon>Micrococcales</taxon>
        <taxon>Microbacteriaceae</taxon>
        <taxon>Pseudoclavibacter</taxon>
    </lineage>
</organism>
<accession>A0A7J5B3X3</accession>
<gene>
    <name evidence="2" type="ORF">F8O03_00340</name>
</gene>
<proteinExistence type="predicted"/>
<dbReference type="OrthoDB" id="5072157at2"/>
<sequence length="215" mass="21944">MQYVADHPPPRCTDAAPTAQIGGVPASIPTPNGPDMYALLVILQTVVLPLLFGGVHLGVAGGNPALVFGIWFAFWGVGSRLIVAGISQLTNPLRTTQTILGAAGEEHDEPEEHAVGAGPQTLTETGPATGTATAQVVQELGLANLSLGAVALVSSLVPGWGLIGALPGAIYLGLAGIRHLAKRDKSSNELVATWTDLLVFVIVVGGVVAAALRGW</sequence>
<evidence type="ECO:0000256" key="1">
    <source>
        <dbReference type="SAM" id="Phobius"/>
    </source>
</evidence>
<feature type="transmembrane region" description="Helical" evidence="1">
    <location>
        <begin position="194"/>
        <end position="212"/>
    </location>
</feature>
<comment type="caution">
    <text evidence="2">The sequence shown here is derived from an EMBL/GenBank/DDBJ whole genome shotgun (WGS) entry which is preliminary data.</text>
</comment>
<protein>
    <submittedName>
        <fullName evidence="2">Uncharacterized protein</fullName>
    </submittedName>
</protein>
<keyword evidence="3" id="KW-1185">Reference proteome</keyword>
<dbReference type="Proteomes" id="UP000490386">
    <property type="component" value="Unassembled WGS sequence"/>
</dbReference>
<feature type="transmembrane region" description="Helical" evidence="1">
    <location>
        <begin position="149"/>
        <end position="174"/>
    </location>
</feature>
<feature type="transmembrane region" description="Helical" evidence="1">
    <location>
        <begin position="37"/>
        <end position="59"/>
    </location>
</feature>
<evidence type="ECO:0000313" key="2">
    <source>
        <dbReference type="EMBL" id="KAB1638846.1"/>
    </source>
</evidence>
<name>A0A7J5B3X3_9MICO</name>
<keyword evidence="1" id="KW-1133">Transmembrane helix</keyword>
<dbReference type="EMBL" id="WBJX01000001">
    <property type="protein sequence ID" value="KAB1638846.1"/>
    <property type="molecule type" value="Genomic_DNA"/>
</dbReference>
<feature type="transmembrane region" description="Helical" evidence="1">
    <location>
        <begin position="66"/>
        <end position="86"/>
    </location>
</feature>
<keyword evidence="1" id="KW-0812">Transmembrane</keyword>